<dbReference type="SUPFAM" id="SSF69279">
    <property type="entry name" value="Phage tail proteins"/>
    <property type="match status" value="1"/>
</dbReference>
<evidence type="ECO:0000313" key="1">
    <source>
        <dbReference type="EMBL" id="RDI20717.1"/>
    </source>
</evidence>
<dbReference type="OrthoDB" id="4070623at2"/>
<dbReference type="PANTHER" id="PTHR35862">
    <property type="entry name" value="FELS-2 PROPHAGE PROTEIN"/>
    <property type="match status" value="1"/>
</dbReference>
<evidence type="ECO:0008006" key="3">
    <source>
        <dbReference type="Google" id="ProtNLM"/>
    </source>
</evidence>
<reference evidence="1 2" key="1">
    <citation type="submission" date="2018-07" db="EMBL/GenBank/DDBJ databases">
        <title>Genomic Encyclopedia of Type Strains, Phase IV (KMG-IV): sequencing the most valuable type-strain genomes for metagenomic binning, comparative biology and taxonomic classification.</title>
        <authorList>
            <person name="Goeker M."/>
        </authorList>
    </citation>
    <scope>NUCLEOTIDE SEQUENCE [LARGE SCALE GENOMIC DNA]</scope>
    <source>
        <strain evidence="1 2">DSM 21352</strain>
    </source>
</reference>
<gene>
    <name evidence="1" type="ORF">DFR41_110125</name>
</gene>
<name>A0A370F860_9BURK</name>
<dbReference type="Pfam" id="PF05954">
    <property type="entry name" value="Phage_GPD"/>
    <property type="match status" value="1"/>
</dbReference>
<dbReference type="Proteomes" id="UP000255265">
    <property type="component" value="Unassembled WGS sequence"/>
</dbReference>
<dbReference type="InterPro" id="IPR052726">
    <property type="entry name" value="Phage_Baseplate_Hub"/>
</dbReference>
<proteinExistence type="predicted"/>
<keyword evidence="2" id="KW-1185">Reference proteome</keyword>
<evidence type="ECO:0000313" key="2">
    <source>
        <dbReference type="Proteomes" id="UP000255265"/>
    </source>
</evidence>
<dbReference type="AlphaFoldDB" id="A0A370F860"/>
<dbReference type="PANTHER" id="PTHR35862:SF1">
    <property type="entry name" value="FELS-2 PROPHAGE PROTEIN"/>
    <property type="match status" value="1"/>
</dbReference>
<sequence>MSTAANSTSTAAAGRDVDAIAATLPATNTTGLSPARGGPHLRPVWRVTVNGQDISARVAPRLVSLTITDNRSQDADEVELVISDHDGRVALPSTGDTLTVAVGWVADTTGAPGQAGAAAAGGFPLGLVDKGSYTIQAVEYSGAPDTITLRAHAANLLDGLRQLREISYHQTTLGQIVAAIALRNGLKHSIDKAVGARKVKHADQAQESDASFLRRLANTFDCIATVKAGTLLLSQKRLPRTPSGKALPPVLLVRSTGDSHRYARADRDSYSGVRCWYNNHKTGKRTAVVAGITGRAKDLRTTYASESDALAAARAEWARVQRGIFSFEITLAYGRADLGPQRPVVVRGYKPQIDATPWLITGVRHTLAGGGYTSTLTLETLQAEGVEGGDEAGDNFDPE</sequence>
<organism evidence="1 2">
    <name type="scientific">Pseudacidovorax intermedius</name>
    <dbReference type="NCBI Taxonomy" id="433924"/>
    <lineage>
        <taxon>Bacteria</taxon>
        <taxon>Pseudomonadati</taxon>
        <taxon>Pseudomonadota</taxon>
        <taxon>Betaproteobacteria</taxon>
        <taxon>Burkholderiales</taxon>
        <taxon>Comamonadaceae</taxon>
        <taxon>Pseudacidovorax</taxon>
    </lineage>
</organism>
<protein>
    <recommendedName>
        <fullName evidence="3">Late control protein</fullName>
    </recommendedName>
</protein>
<comment type="caution">
    <text evidence="1">The sequence shown here is derived from an EMBL/GenBank/DDBJ whole genome shotgun (WGS) entry which is preliminary data.</text>
</comment>
<dbReference type="RefSeq" id="WP_114804227.1">
    <property type="nucleotide sequence ID" value="NZ_QQAV01000010.1"/>
</dbReference>
<dbReference type="EMBL" id="QQAV01000010">
    <property type="protein sequence ID" value="RDI20717.1"/>
    <property type="molecule type" value="Genomic_DNA"/>
</dbReference>
<accession>A0A370F860</accession>